<evidence type="ECO:0000256" key="2">
    <source>
        <dbReference type="SAM" id="SignalP"/>
    </source>
</evidence>
<keyword evidence="2" id="KW-0732">Signal</keyword>
<dbReference type="AlphaFoldDB" id="B7S989"/>
<feature type="transmembrane region" description="Helical" evidence="1">
    <location>
        <begin position="388"/>
        <end position="412"/>
    </location>
</feature>
<feature type="transmembrane region" description="Helical" evidence="1">
    <location>
        <begin position="336"/>
        <end position="356"/>
    </location>
</feature>
<dbReference type="EMBL" id="EF710659">
    <property type="protein sequence ID" value="ACE75464.1"/>
    <property type="molecule type" value="Genomic_DNA"/>
</dbReference>
<protein>
    <submittedName>
        <fullName evidence="3">Uncharacterized protein</fullName>
    </submittedName>
</protein>
<organism evidence="3">
    <name type="scientific">Glyptapanteles indiensis</name>
    <name type="common">Parasitoid wasp</name>
    <dbReference type="NCBI Taxonomy" id="92994"/>
    <lineage>
        <taxon>Eukaryota</taxon>
        <taxon>Metazoa</taxon>
        <taxon>Ecdysozoa</taxon>
        <taxon>Arthropoda</taxon>
        <taxon>Hexapoda</taxon>
        <taxon>Insecta</taxon>
        <taxon>Pterygota</taxon>
        <taxon>Neoptera</taxon>
        <taxon>Endopterygota</taxon>
        <taxon>Hymenoptera</taxon>
        <taxon>Apocrita</taxon>
        <taxon>Ichneumonoidea</taxon>
        <taxon>Braconidae</taxon>
        <taxon>Microgastrinae</taxon>
        <taxon>Glyptapanteles</taxon>
    </lineage>
</organism>
<name>B7S989_GLYIN</name>
<proteinExistence type="predicted"/>
<sequence length="614" mass="71528">MWRDIILCCLVLVNVSGSEIKINNPKPKGYSERLKCDARELVQTCFTNNSNPVVISADLLDNNWDPGGNLLIVIDREFSKQINGFLPSHPTYVLLFESIDNLKPVIDNLQKSKLWNINSPFVMVGIRSRCLSPRRMLEFMWNRDLLSVYYLCDKKNSSVLFTLNPYASYAPAPWELIHTFGHSDKKLTLFRLKYTKDPEICKSITFDKTDHLEGTKIKIVRFDDIRISSKKKNREHADGIVEYYLNSDFIHMFKIPTLINATPTFDIISTVNEPLLGDMKRFADSKYDIYDKIGTIDIADYEYVDVMADYSNEKSFSIETKKTDSLTEISKLTNDVNFVVGTILLLIMFTIVMVIINRDDIGLALMDMVRLVTGMTLETPLNRLAMKFIFFFGFLFSFLIVPDFVGHISAILSKPLERNVDSLKDLHENKFHVYYWDQLHNDILNEKLWVTDEDKKYLHPVSDQGMQKALNQAPKNLKLATIHTTIMLQAISLHDSDLYISKEVVFKKQLVNLVRKNWPLKRKFDQMALNVMEQGFGFLTFIKKRFSDDEVKKKASERKIEESEKYDELDYDNLIFNYYSFGCLVAFGVLSFGIEVLLFRYFRVYRQFQMRARY</sequence>
<evidence type="ECO:0000313" key="3">
    <source>
        <dbReference type="EMBL" id="ACE75464.1"/>
    </source>
</evidence>
<feature type="chain" id="PRO_5002863698" evidence="2">
    <location>
        <begin position="18"/>
        <end position="614"/>
    </location>
</feature>
<feature type="signal peptide" evidence="2">
    <location>
        <begin position="1"/>
        <end position="17"/>
    </location>
</feature>
<accession>B7S989</accession>
<evidence type="ECO:0000256" key="1">
    <source>
        <dbReference type="SAM" id="Phobius"/>
    </source>
</evidence>
<keyword evidence="1" id="KW-0812">Transmembrane</keyword>
<reference evidence="3" key="1">
    <citation type="submission" date="2007-06" db="EMBL/GenBank/DDBJ databases">
        <title>Bracovirus Evolution: Comparative Genomics of Multiple Viral and Proviral Genomes.</title>
        <authorList>
            <person name="Desjardins C.A."/>
            <person name="Gundersen-Rindal D.E."/>
            <person name="Hostetler J.B."/>
            <person name="Tallon L.J."/>
            <person name="Utterback T.R."/>
            <person name="Fuester R.W."/>
            <person name="Schatz M.C."/>
            <person name="Pedroni M.J."/>
            <person name="Fadrosh D.W."/>
            <person name="Haas B.J."/>
            <person name="Toms B.S."/>
            <person name="Chen D."/>
            <person name="Nene V."/>
        </authorList>
    </citation>
    <scope>NUCLEOTIDE SEQUENCE</scope>
</reference>
<gene>
    <name evidence="3" type="ORF">GIP_L7_0030</name>
</gene>
<keyword evidence="1" id="KW-1133">Transmembrane helix</keyword>
<feature type="transmembrane region" description="Helical" evidence="1">
    <location>
        <begin position="578"/>
        <end position="602"/>
    </location>
</feature>
<keyword evidence="1" id="KW-0472">Membrane</keyword>